<dbReference type="STRING" id="415426.Hbut_1473"/>
<evidence type="ECO:0000313" key="1">
    <source>
        <dbReference type="EMBL" id="ABM81297.1"/>
    </source>
</evidence>
<dbReference type="Proteomes" id="UP000002593">
    <property type="component" value="Chromosome"/>
</dbReference>
<protein>
    <submittedName>
        <fullName evidence="1">Uncharacterized protein</fullName>
    </submittedName>
</protein>
<accession>A2BMT6</accession>
<dbReference type="KEGG" id="hbu:Hbut_1473"/>
<dbReference type="AlphaFoldDB" id="A2BMT6"/>
<organism evidence="1 2">
    <name type="scientific">Hyperthermus butylicus (strain DSM 5456 / JCM 9403 / PLM1-5)</name>
    <dbReference type="NCBI Taxonomy" id="415426"/>
    <lineage>
        <taxon>Archaea</taxon>
        <taxon>Thermoproteota</taxon>
        <taxon>Thermoprotei</taxon>
        <taxon>Desulfurococcales</taxon>
        <taxon>Pyrodictiaceae</taxon>
        <taxon>Hyperthermus</taxon>
    </lineage>
</organism>
<evidence type="ECO:0000313" key="2">
    <source>
        <dbReference type="Proteomes" id="UP000002593"/>
    </source>
</evidence>
<sequence>MEVGLVVVDLAFELSYILGDRLGRSVEVKSYSFDPEKGLLCIETEVEGVGLRQACVEVKACKGLSNEAKWVRCVSKTLMQSEKYLDELARQLA</sequence>
<name>A2BMT6_HYPBU</name>
<dbReference type="HOGENOM" id="CLU_2392843_0_0_2"/>
<reference evidence="1 2" key="1">
    <citation type="journal article" date="2007" name="Archaea">
        <title>The genome of Hyperthermus butylicus: a sulfur-reducing, peptide fermenting, neutrophilic Crenarchaeote growing up to 108 degrees C.</title>
        <authorList>
            <person name="Brugger K."/>
            <person name="Chen L."/>
            <person name="Stark M."/>
            <person name="Zibat A."/>
            <person name="Redder P."/>
            <person name="Ruepp A."/>
            <person name="Awayez M."/>
            <person name="She Q."/>
            <person name="Garrett R.A."/>
            <person name="Klenk H.P."/>
        </authorList>
    </citation>
    <scope>NUCLEOTIDE SEQUENCE [LARGE SCALE GENOMIC DNA]</scope>
    <source>
        <strain evidence="2">DSM 5456 / JCM 9403 / PLM1-5</strain>
    </source>
</reference>
<proteinExistence type="predicted"/>
<dbReference type="EnsemblBacteria" id="ABM81297">
    <property type="protein sequence ID" value="ABM81297"/>
    <property type="gene ID" value="Hbut_1473"/>
</dbReference>
<gene>
    <name evidence="1" type="ordered locus">Hbut_1473</name>
</gene>
<dbReference type="EMBL" id="CP000493">
    <property type="protein sequence ID" value="ABM81297.1"/>
    <property type="molecule type" value="Genomic_DNA"/>
</dbReference>
<dbReference type="eggNOG" id="arCOG12315">
    <property type="taxonomic scope" value="Archaea"/>
</dbReference>
<keyword evidence="2" id="KW-1185">Reference proteome</keyword>